<proteinExistence type="predicted"/>
<dbReference type="HOGENOM" id="CLU_013382_1_0_9"/>
<feature type="transmembrane region" description="Helical" evidence="1">
    <location>
        <begin position="595"/>
        <end position="612"/>
    </location>
</feature>
<feature type="transmembrane region" description="Helical" evidence="1">
    <location>
        <begin position="474"/>
        <end position="495"/>
    </location>
</feature>
<dbReference type="STRING" id="349161.Dred_2201"/>
<feature type="transmembrane region" description="Helical" evidence="1">
    <location>
        <begin position="445"/>
        <end position="465"/>
    </location>
</feature>
<dbReference type="Gene3D" id="3.40.720.10">
    <property type="entry name" value="Alkaline Phosphatase, subunit A"/>
    <property type="match status" value="1"/>
</dbReference>
<feature type="transmembrane region" description="Helical" evidence="1">
    <location>
        <begin position="687"/>
        <end position="707"/>
    </location>
</feature>
<keyword evidence="1" id="KW-0472">Membrane</keyword>
<reference evidence="2 3" key="1">
    <citation type="submission" date="2007-03" db="EMBL/GenBank/DDBJ databases">
        <title>Complete sequence of Desulfotomaculum reducens MI-1.</title>
        <authorList>
            <consortium name="US DOE Joint Genome Institute"/>
            <person name="Copeland A."/>
            <person name="Lucas S."/>
            <person name="Lapidus A."/>
            <person name="Barry K."/>
            <person name="Detter J.C."/>
            <person name="Glavina del Rio T."/>
            <person name="Hammon N."/>
            <person name="Israni S."/>
            <person name="Dalin E."/>
            <person name="Tice H."/>
            <person name="Pitluck S."/>
            <person name="Sims D."/>
            <person name="Brettin T."/>
            <person name="Bruce D."/>
            <person name="Han C."/>
            <person name="Tapia R."/>
            <person name="Schmutz J."/>
            <person name="Larimer F."/>
            <person name="Land M."/>
            <person name="Hauser L."/>
            <person name="Kyrpides N."/>
            <person name="Kim E."/>
            <person name="Tebo B.M."/>
            <person name="Richardson P."/>
        </authorList>
    </citation>
    <scope>NUCLEOTIDE SEQUENCE [LARGE SCALE GENOMIC DNA]</scope>
    <source>
        <strain evidence="2 3">MI-1</strain>
    </source>
</reference>
<accession>A4J6L3</accession>
<evidence type="ECO:0000313" key="2">
    <source>
        <dbReference type="EMBL" id="ABO50716.1"/>
    </source>
</evidence>
<keyword evidence="1" id="KW-0812">Transmembrane</keyword>
<keyword evidence="1" id="KW-1133">Transmembrane helix</keyword>
<feature type="transmembrane region" description="Helical" evidence="1">
    <location>
        <begin position="543"/>
        <end position="562"/>
    </location>
</feature>
<feature type="transmembrane region" description="Helical" evidence="1">
    <location>
        <begin position="392"/>
        <end position="410"/>
    </location>
</feature>
<protein>
    <submittedName>
        <fullName evidence="2">Uncharacterized protein</fullName>
    </submittedName>
</protein>
<feature type="transmembrane region" description="Helical" evidence="1">
    <location>
        <begin position="518"/>
        <end position="536"/>
    </location>
</feature>
<feature type="transmembrane region" description="Helical" evidence="1">
    <location>
        <begin position="657"/>
        <end position="675"/>
    </location>
</feature>
<feature type="transmembrane region" description="Helical" evidence="1">
    <location>
        <begin position="568"/>
        <end position="588"/>
    </location>
</feature>
<dbReference type="KEGG" id="drm:Dred_2201"/>
<feature type="transmembrane region" description="Helical" evidence="1">
    <location>
        <begin position="713"/>
        <end position="731"/>
    </location>
</feature>
<dbReference type="OrthoDB" id="3199331at2"/>
<sequence>MPYSFWQKVIASLLFVCVTLSFVHIATAEVSTGKAERVILVVIDKLTLQDYEEAGLENVKKLTNRGALGLLNNNTGAGIYSEHTYPTIGGGAHLIGTGDALNGFNPEEETFDTKASNEYIRRTGFIAPKDSVIQLALGKLLRNNSELNYLATPGALGQALQNAGKKTAVIGNSDTTGVHRRLITTISMNKQGVTDMGTVDHSILLQHQPVIGSYQTDFPKVLAKIEEYKEKGASLIVVETGDLTRLYEEKDKATDQAYQRQREDAKNRIDRFIGNLVGQMDFNKEVLLVMTPTPTIEAVKENKNLTPIFAVGPQFEPGSLLTSGTTKRDGIIMNTDIAPTILKYLGVQIVPEMSGRPFMTSSVKLAGNSLEHLLNLNKGLVSTYQARPPLQSAYVLVQLIVLFMGLYGIFFKKHMAEMIKPFLLLVMSVPLVELVMPLLPNTSVAIMAVQLVVLTLAFSGLAILVNRKIGLNPFIFICIATAGTILIDLVNASYLQKQSILGYDPIVGARFYGIGNEYMGVLIGSLIFGTTAAVQYCPKNRRILILLSGLVYLFTVYAMAAPNMGTNVGGTIAATAALLVTFLLLMGVRFRFRTILMVGCLVVLAVSGFIAFDLTRPPDLRSHMGTTASLLLKDPNYALEIIQRKWSMNMKLLRYTVWSRVLLASLGILALLFYRPQGVMKNLRVKYPYLFKGFIGVLTGALVAFAFNDSGVVAAATTMIFGAPPLVYLVLSEQRPKNKHRII</sequence>
<feature type="transmembrane region" description="Helical" evidence="1">
    <location>
        <begin position="422"/>
        <end position="439"/>
    </location>
</feature>
<dbReference type="InterPro" id="IPR017850">
    <property type="entry name" value="Alkaline_phosphatase_core_sf"/>
</dbReference>
<keyword evidence="3" id="KW-1185">Reference proteome</keyword>
<gene>
    <name evidence="2" type="ordered locus">Dred_2201</name>
</gene>
<dbReference type="SUPFAM" id="SSF53649">
    <property type="entry name" value="Alkaline phosphatase-like"/>
    <property type="match status" value="1"/>
</dbReference>
<evidence type="ECO:0000313" key="3">
    <source>
        <dbReference type="Proteomes" id="UP000001556"/>
    </source>
</evidence>
<dbReference type="AlphaFoldDB" id="A4J6L3"/>
<name>A4J6L3_DESRM</name>
<dbReference type="EMBL" id="CP000612">
    <property type="protein sequence ID" value="ABO50716.1"/>
    <property type="molecule type" value="Genomic_DNA"/>
</dbReference>
<dbReference type="Proteomes" id="UP000001556">
    <property type="component" value="Chromosome"/>
</dbReference>
<organism evidence="2 3">
    <name type="scientific">Desulforamulus reducens (strain ATCC BAA-1160 / DSM 100696 / MI-1)</name>
    <name type="common">Desulfotomaculum reducens</name>
    <dbReference type="NCBI Taxonomy" id="349161"/>
    <lineage>
        <taxon>Bacteria</taxon>
        <taxon>Bacillati</taxon>
        <taxon>Bacillota</taxon>
        <taxon>Clostridia</taxon>
        <taxon>Eubacteriales</taxon>
        <taxon>Peptococcaceae</taxon>
        <taxon>Desulforamulus</taxon>
    </lineage>
</organism>
<dbReference type="eggNOG" id="COG3119">
    <property type="taxonomic scope" value="Bacteria"/>
</dbReference>
<evidence type="ECO:0000256" key="1">
    <source>
        <dbReference type="SAM" id="Phobius"/>
    </source>
</evidence>
<dbReference type="RefSeq" id="WP_011878518.1">
    <property type="nucleotide sequence ID" value="NC_009253.1"/>
</dbReference>